<evidence type="ECO:0000256" key="4">
    <source>
        <dbReference type="ARBA" id="ARBA00022989"/>
    </source>
</evidence>
<feature type="transmembrane region" description="Helical" evidence="6">
    <location>
        <begin position="273"/>
        <end position="293"/>
    </location>
</feature>
<dbReference type="InterPro" id="IPR052159">
    <property type="entry name" value="Competence_DNA_uptake"/>
</dbReference>
<dbReference type="NCBIfam" id="TIGR00361">
    <property type="entry name" value="ComEC_Rec2"/>
    <property type="match status" value="1"/>
</dbReference>
<dbReference type="GO" id="GO:0030420">
    <property type="term" value="P:establishment of competence for transformation"/>
    <property type="evidence" value="ECO:0007669"/>
    <property type="project" value="InterPro"/>
</dbReference>
<name>A0A370QMJ9_9GAMM</name>
<feature type="transmembrane region" description="Helical" evidence="6">
    <location>
        <begin position="300"/>
        <end position="321"/>
    </location>
</feature>
<dbReference type="Pfam" id="PF00753">
    <property type="entry name" value="Lactamase_B"/>
    <property type="match status" value="1"/>
</dbReference>
<comment type="subcellular location">
    <subcellularLocation>
        <location evidence="1">Cell membrane</location>
        <topology evidence="1">Multi-pass membrane protein</topology>
    </subcellularLocation>
</comment>
<dbReference type="PANTHER" id="PTHR30619:SF1">
    <property type="entry name" value="RECOMBINATION PROTEIN 2"/>
    <property type="match status" value="1"/>
</dbReference>
<evidence type="ECO:0000256" key="6">
    <source>
        <dbReference type="SAM" id="Phobius"/>
    </source>
</evidence>
<dbReference type="Gene3D" id="3.60.15.10">
    <property type="entry name" value="Ribonuclease Z/Hydroxyacylglutathione hydrolase-like"/>
    <property type="match status" value="1"/>
</dbReference>
<feature type="transmembrane region" description="Helical" evidence="6">
    <location>
        <begin position="240"/>
        <end position="261"/>
    </location>
</feature>
<dbReference type="RefSeq" id="WP_115459432.1">
    <property type="nucleotide sequence ID" value="NZ_QRAP01000007.1"/>
</dbReference>
<organism evidence="8 9">
    <name type="scientific">Enterobacillus tribolii</name>
    <dbReference type="NCBI Taxonomy" id="1487935"/>
    <lineage>
        <taxon>Bacteria</taxon>
        <taxon>Pseudomonadati</taxon>
        <taxon>Pseudomonadota</taxon>
        <taxon>Gammaproteobacteria</taxon>
        <taxon>Enterobacterales</taxon>
        <taxon>Hafniaceae</taxon>
        <taxon>Enterobacillus</taxon>
    </lineage>
</organism>
<feature type="transmembrane region" description="Helical" evidence="6">
    <location>
        <begin position="18"/>
        <end position="35"/>
    </location>
</feature>
<sequence length="765" mass="84610">MLRPKAAGGGRNIETGKIITALAAGSAIIGLLPVLPSHNVLLLLSLAAMLLLCCNNAPLILVALLCCGVVWGCLNAWQVMAPLRLLQPHNRAVLLRGYVISASLHDEREKIKTVFRVTHVGGEKYRVPFNVTLDWNNRQYPFCAGQRWALSVRLRAIHSRLNEGGFDGQRYAVSNGRVLQGSPVSYRAIDMRCGWRQRIIDQALQKLPSTEGRAILIALAFGERGLLSADQRRLMQDHGIAHLMAISGLHIALAALFGWGMARLGQLILPVNYNTPTFPLLLGIVCAWGYVWLSGANPPALRAGVGCTFCAVLSLCGYSMTVRQRFQWVVAAIVLYDPLTVLSQSFWLSFTAVGCLTLWYWLLPLPENVRRRRRFFPVRLLHLQLGIMLLMQPLQILLFHGVSLTALPVNMLAVPFVSFLLVPVILLGLLLQAQIVWAAADMLVSGLMSLLQPLPALWFPASGTWAAFALMLALWMMMTLLCRWRGFMGGGVAAAVILYSMKVVNVADKDTWHLHMLDVGHGLAVAIERNGKVLLYDIGNRWDGGDMATMEIIPWLRGKGLEPEGIIISHMHTDHNGGLRPLQEAYPGIWLRSPQMGDMPCIRGERWQWQGITFSALWPEKATASPGNNASCVLMLTQGRHRVLLTGDVEQAAEGALVRLERDGLRADVLQVPHHGSNTSSSALFLRTVAPQVVLSSSARYSPWRFPSGKVLERYRRQGAGWHDTAHAGQIRAGFSGAGLRIVEYRTQLIPRWYHAWFGVGGENE</sequence>
<dbReference type="Pfam" id="PF03772">
    <property type="entry name" value="Competence"/>
    <property type="match status" value="1"/>
</dbReference>
<dbReference type="InterPro" id="IPR004797">
    <property type="entry name" value="Competence_ComEC/Rec2"/>
</dbReference>
<feature type="transmembrane region" description="Helical" evidence="6">
    <location>
        <begin position="412"/>
        <end position="431"/>
    </location>
</feature>
<evidence type="ECO:0000256" key="2">
    <source>
        <dbReference type="ARBA" id="ARBA00022475"/>
    </source>
</evidence>
<dbReference type="EMBL" id="QRAP01000007">
    <property type="protein sequence ID" value="RDK89562.1"/>
    <property type="molecule type" value="Genomic_DNA"/>
</dbReference>
<evidence type="ECO:0000256" key="5">
    <source>
        <dbReference type="ARBA" id="ARBA00023136"/>
    </source>
</evidence>
<dbReference type="NCBIfam" id="TIGR00360">
    <property type="entry name" value="ComEC_N-term"/>
    <property type="match status" value="1"/>
</dbReference>
<accession>A0A370QMJ9</accession>
<dbReference type="InterPro" id="IPR001279">
    <property type="entry name" value="Metallo-B-lactamas"/>
</dbReference>
<evidence type="ECO:0000313" key="9">
    <source>
        <dbReference type="Proteomes" id="UP000254848"/>
    </source>
</evidence>
<dbReference type="PANTHER" id="PTHR30619">
    <property type="entry name" value="DNA INTERNALIZATION/COMPETENCE PROTEIN COMEC/REC2"/>
    <property type="match status" value="1"/>
</dbReference>
<dbReference type="GO" id="GO:0005886">
    <property type="term" value="C:plasma membrane"/>
    <property type="evidence" value="ECO:0007669"/>
    <property type="project" value="UniProtKB-SubCell"/>
</dbReference>
<dbReference type="Pfam" id="PF13567">
    <property type="entry name" value="DUF4131"/>
    <property type="match status" value="1"/>
</dbReference>
<gene>
    <name evidence="8" type="ORF">C8D90_107214</name>
</gene>
<feature type="transmembrane region" description="Helical" evidence="6">
    <location>
        <begin position="383"/>
        <end position="406"/>
    </location>
</feature>
<feature type="transmembrane region" description="Helical" evidence="6">
    <location>
        <begin position="41"/>
        <end position="74"/>
    </location>
</feature>
<dbReference type="SMART" id="SM00849">
    <property type="entry name" value="Lactamase_B"/>
    <property type="match status" value="1"/>
</dbReference>
<dbReference type="CDD" id="cd07731">
    <property type="entry name" value="ComA-like_MBL-fold"/>
    <property type="match status" value="1"/>
</dbReference>
<dbReference type="InterPro" id="IPR035681">
    <property type="entry name" value="ComA-like_MBL"/>
</dbReference>
<proteinExistence type="predicted"/>
<evidence type="ECO:0000313" key="8">
    <source>
        <dbReference type="EMBL" id="RDK89562.1"/>
    </source>
</evidence>
<reference evidence="8 9" key="1">
    <citation type="submission" date="2018-07" db="EMBL/GenBank/DDBJ databases">
        <title>Genomic Encyclopedia of Type Strains, Phase IV (KMG-IV): sequencing the most valuable type-strain genomes for metagenomic binning, comparative biology and taxonomic classification.</title>
        <authorList>
            <person name="Goeker M."/>
        </authorList>
    </citation>
    <scope>NUCLEOTIDE SEQUENCE [LARGE SCALE GENOMIC DNA]</scope>
    <source>
        <strain evidence="8 9">DSM 103736</strain>
    </source>
</reference>
<evidence type="ECO:0000259" key="7">
    <source>
        <dbReference type="SMART" id="SM00849"/>
    </source>
</evidence>
<dbReference type="InterPro" id="IPR025405">
    <property type="entry name" value="DUF4131"/>
</dbReference>
<evidence type="ECO:0000256" key="1">
    <source>
        <dbReference type="ARBA" id="ARBA00004651"/>
    </source>
</evidence>
<dbReference type="InterPro" id="IPR036866">
    <property type="entry name" value="RibonucZ/Hydroxyglut_hydro"/>
</dbReference>
<protein>
    <submittedName>
        <fullName evidence="8">Competence protein ComEC</fullName>
    </submittedName>
</protein>
<feature type="domain" description="Metallo-beta-lactamase" evidence="7">
    <location>
        <begin position="521"/>
        <end position="698"/>
    </location>
</feature>
<keyword evidence="9" id="KW-1185">Reference proteome</keyword>
<dbReference type="InterPro" id="IPR004477">
    <property type="entry name" value="ComEC_N"/>
</dbReference>
<dbReference type="AlphaFoldDB" id="A0A370QMJ9"/>
<keyword evidence="5 6" id="KW-0472">Membrane</keyword>
<dbReference type="Proteomes" id="UP000254848">
    <property type="component" value="Unassembled WGS sequence"/>
</dbReference>
<evidence type="ECO:0000256" key="3">
    <source>
        <dbReference type="ARBA" id="ARBA00022692"/>
    </source>
</evidence>
<keyword evidence="2" id="KW-1003">Cell membrane</keyword>
<dbReference type="OrthoDB" id="9761531at2"/>
<dbReference type="SUPFAM" id="SSF56281">
    <property type="entry name" value="Metallo-hydrolase/oxidoreductase"/>
    <property type="match status" value="1"/>
</dbReference>
<keyword evidence="4 6" id="KW-1133">Transmembrane helix</keyword>
<keyword evidence="3 6" id="KW-0812">Transmembrane</keyword>
<comment type="caution">
    <text evidence="8">The sequence shown here is derived from an EMBL/GenBank/DDBJ whole genome shotgun (WGS) entry which is preliminary data.</text>
</comment>
<feature type="transmembrane region" description="Helical" evidence="6">
    <location>
        <begin position="341"/>
        <end position="362"/>
    </location>
</feature>
<feature type="transmembrane region" description="Helical" evidence="6">
    <location>
        <begin position="465"/>
        <end position="482"/>
    </location>
</feature>